<dbReference type="GO" id="GO:0043138">
    <property type="term" value="F:3'-5' DNA helicase activity"/>
    <property type="evidence" value="ECO:0007669"/>
    <property type="project" value="UniProtKB-EC"/>
</dbReference>
<dbReference type="EMBL" id="JYGE01000004">
    <property type="protein sequence ID" value="PSJ31357.1"/>
    <property type="molecule type" value="Genomic_DNA"/>
</dbReference>
<evidence type="ECO:0000259" key="13">
    <source>
        <dbReference type="PROSITE" id="PS51192"/>
    </source>
</evidence>
<dbReference type="NCBIfam" id="NF004066">
    <property type="entry name" value="PRK05580.1-3"/>
    <property type="match status" value="1"/>
</dbReference>
<dbReference type="InterPro" id="IPR027417">
    <property type="entry name" value="P-loop_NTPase"/>
</dbReference>
<dbReference type="CDD" id="cd18804">
    <property type="entry name" value="SF2_C_priA"/>
    <property type="match status" value="1"/>
</dbReference>
<keyword evidence="10 12" id="KW-0413">Isomerase</keyword>
<dbReference type="InterPro" id="IPR040498">
    <property type="entry name" value="PriA_CRR"/>
</dbReference>
<dbReference type="AlphaFoldDB" id="A0A2P7Q070"/>
<feature type="binding site" evidence="12">
    <location>
        <position position="561"/>
    </location>
    <ligand>
        <name>Zn(2+)</name>
        <dbReference type="ChEBI" id="CHEBI:29105"/>
        <label>1</label>
    </ligand>
</feature>
<evidence type="ECO:0000256" key="1">
    <source>
        <dbReference type="ARBA" id="ARBA00022515"/>
    </source>
</evidence>
<comment type="catalytic activity">
    <reaction evidence="11 12">
        <text>ATP + H2O = ADP + phosphate + H(+)</text>
        <dbReference type="Rhea" id="RHEA:13065"/>
        <dbReference type="ChEBI" id="CHEBI:15377"/>
        <dbReference type="ChEBI" id="CHEBI:15378"/>
        <dbReference type="ChEBI" id="CHEBI:30616"/>
        <dbReference type="ChEBI" id="CHEBI:43474"/>
        <dbReference type="ChEBI" id="CHEBI:456216"/>
        <dbReference type="EC" id="5.6.2.4"/>
    </reaction>
</comment>
<dbReference type="InterPro" id="IPR005259">
    <property type="entry name" value="PriA"/>
</dbReference>
<dbReference type="GO" id="GO:0008270">
    <property type="term" value="F:zinc ion binding"/>
    <property type="evidence" value="ECO:0007669"/>
    <property type="project" value="UniProtKB-UniRule"/>
</dbReference>
<dbReference type="CDD" id="cd17929">
    <property type="entry name" value="DEXHc_priA"/>
    <property type="match status" value="1"/>
</dbReference>
<comment type="function">
    <text evidence="12">Initiates the restart of stalled replication forks, which reloads the replicative helicase on sites other than the origin of replication. Recognizes and binds to abandoned replication forks and remodels them to uncover a helicase loading site. Promotes assembly of the primosome at these replication forks.</text>
</comment>
<protein>
    <recommendedName>
        <fullName evidence="12">Replication restart protein PriA</fullName>
    </recommendedName>
    <alternativeName>
        <fullName evidence="12">ATP-dependent DNA helicase PriA</fullName>
        <ecNumber evidence="12">5.6.2.4</ecNumber>
    </alternativeName>
    <alternativeName>
        <fullName evidence="12">DNA 3'-5' helicase PriA</fullName>
    </alternativeName>
</protein>
<evidence type="ECO:0000256" key="12">
    <source>
        <dbReference type="HAMAP-Rule" id="MF_00983"/>
    </source>
</evidence>
<evidence type="ECO:0000256" key="2">
    <source>
        <dbReference type="ARBA" id="ARBA00022705"/>
    </source>
</evidence>
<dbReference type="PANTHER" id="PTHR30580">
    <property type="entry name" value="PRIMOSOMAL PROTEIN N"/>
    <property type="match status" value="1"/>
</dbReference>
<keyword evidence="16" id="KW-1185">Reference proteome</keyword>
<dbReference type="InterPro" id="IPR042115">
    <property type="entry name" value="PriA_3primeBD_sf"/>
</dbReference>
<dbReference type="InterPro" id="IPR011545">
    <property type="entry name" value="DEAD/DEAH_box_helicase_dom"/>
</dbReference>
<feature type="binding site" evidence="12">
    <location>
        <position position="545"/>
    </location>
    <ligand>
        <name>Zn(2+)</name>
        <dbReference type="ChEBI" id="CHEBI:29105"/>
        <label>2</label>
    </ligand>
</feature>
<dbReference type="GO" id="GO:0005524">
    <property type="term" value="F:ATP binding"/>
    <property type="evidence" value="ECO:0007669"/>
    <property type="project" value="UniProtKB-UniRule"/>
</dbReference>
<keyword evidence="6 12" id="KW-0347">Helicase</keyword>
<dbReference type="PROSITE" id="PS51192">
    <property type="entry name" value="HELICASE_ATP_BIND_1"/>
    <property type="match status" value="1"/>
</dbReference>
<dbReference type="Proteomes" id="UP000241434">
    <property type="component" value="Unassembled WGS sequence"/>
</dbReference>
<comment type="cofactor">
    <cofactor evidence="12">
        <name>Zn(2+)</name>
        <dbReference type="ChEBI" id="CHEBI:29105"/>
    </cofactor>
    <text evidence="12">Binds 2 zinc ions per subunit.</text>
</comment>
<sequence length="820" mass="95344">MYTDVILRSKGRFADMLFTYEVPSHMLEEIKIGHRVSVPFGRSNKPTEAIVVGLKKELIDYKFDPNKIKEIDDILDERPFLSKENIRLIFWMRNRYMCTYADCLYLFYPKGYSFETKKIVEIDRIEDEFKLEDNEKKLINTIHINGDSIEYKLLSEVFSKKLISDMKKKRYIKIVWTYQDKKNEKFIKYISLNGEEAEIDKKILENKYRLGHKQEALLNFLKINSETEQQTLMEILDISRSTIKSLKSKGLIKVDEVKYYRKIETKLNYENKEISLNIEQESVLKNIKESIKDGSKKPFLIHGVTGSGKTEVYLELIQYTLDQGLDSIFLVPEIALTPQTIARVRNRFGGIVGVFHSMLSEGEKHDVFREIKDGNIRVVIGTRSALFLPFQTLGLIVIDEAHELSYKSEMTPKYDSIEVARYMAYKQNVSVVLGSATPSISDYYRAKKGDYQLLKLEKRANQMKLPDIELVDMRDELHSGNKSDLSKRLLDEVKRTVEDKNQVILFLNRRGYSNFVTCKDCGYIFKCNRCDISLTYHKYNNKGVCHYCGVEKDIPSTCPECGKNHISSLGLGTEKIEEVLKEEFPDYRILRVDKDTTSKKGELENILNKFNSNQADILIGTQILSKGHDFKDVTLVGIVSADMMLNYPDYRAFESTFQLITQVSGRAGRADKEGHVILQTYNTEHYAIQRAVEHDYEGFYSDEIKIREIFGYEPFNNIIRVVFSGVNYSKVRDNAHKFFMTLEYLMESQEIMAQNSILGPNECSINKINDKYRWQVIVKDSFIDVKKLKSMIKYICINKFDEIFDEDIIISIEQNPNSFI</sequence>
<dbReference type="FunFam" id="3.40.50.300:FF:000489">
    <property type="entry name" value="Primosome assembly protein PriA"/>
    <property type="match status" value="1"/>
</dbReference>
<keyword evidence="9 12" id="KW-0238">DNA-binding</keyword>
<feature type="binding site" evidence="12">
    <location>
        <position position="530"/>
    </location>
    <ligand>
        <name>Zn(2+)</name>
        <dbReference type="ChEBI" id="CHEBI:29105"/>
        <label>2</label>
    </ligand>
</feature>
<dbReference type="GO" id="GO:1990077">
    <property type="term" value="C:primosome complex"/>
    <property type="evidence" value="ECO:0007669"/>
    <property type="project" value="UniProtKB-UniRule"/>
</dbReference>
<dbReference type="SMART" id="SM00487">
    <property type="entry name" value="DEXDc"/>
    <property type="match status" value="1"/>
</dbReference>
<gene>
    <name evidence="12" type="primary">priA</name>
    <name evidence="15" type="ORF">UF10_05365</name>
</gene>
<dbReference type="Pfam" id="PF18319">
    <property type="entry name" value="Zn_ribbon_PriA"/>
    <property type="match status" value="1"/>
</dbReference>
<evidence type="ECO:0000313" key="16">
    <source>
        <dbReference type="Proteomes" id="UP000241434"/>
    </source>
</evidence>
<dbReference type="PROSITE" id="PS51194">
    <property type="entry name" value="HELICASE_CTER"/>
    <property type="match status" value="1"/>
</dbReference>
<evidence type="ECO:0000256" key="11">
    <source>
        <dbReference type="ARBA" id="ARBA00048988"/>
    </source>
</evidence>
<keyword evidence="8 12" id="KW-0067">ATP-binding</keyword>
<dbReference type="GO" id="GO:0006270">
    <property type="term" value="P:DNA replication initiation"/>
    <property type="evidence" value="ECO:0007669"/>
    <property type="project" value="TreeGrafter"/>
</dbReference>
<dbReference type="OrthoDB" id="9759544at2"/>
<reference evidence="15" key="1">
    <citation type="thesis" date="2015" institute="Rutgers" country="The State University of New Jersey, 14 College Farm Rd., New Brunswick, NJ, USA">
        <title>Ammonia toxicity in bacteria and its implications for treatment of and resource recovery from highly nitrogenous organic wastes.</title>
        <authorList>
            <person name="Luther A.K."/>
        </authorList>
    </citation>
    <scope>NUCLEOTIDE SEQUENCE</scope>
    <source>
        <strain evidence="15">RT-10B</strain>
    </source>
</reference>
<dbReference type="Pfam" id="PF00270">
    <property type="entry name" value="DEAD"/>
    <property type="match status" value="1"/>
</dbReference>
<evidence type="ECO:0000256" key="9">
    <source>
        <dbReference type="ARBA" id="ARBA00023125"/>
    </source>
</evidence>
<accession>A0A2P7Q070</accession>
<evidence type="ECO:0000256" key="4">
    <source>
        <dbReference type="ARBA" id="ARBA00022741"/>
    </source>
</evidence>
<feature type="binding site" evidence="12">
    <location>
        <position position="518"/>
    </location>
    <ligand>
        <name>Zn(2+)</name>
        <dbReference type="ChEBI" id="CHEBI:29105"/>
        <label>1</label>
    </ligand>
</feature>
<evidence type="ECO:0000256" key="6">
    <source>
        <dbReference type="ARBA" id="ARBA00022806"/>
    </source>
</evidence>
<comment type="subunit">
    <text evidence="12">Component of the replication restart primosome.</text>
</comment>
<dbReference type="InterPro" id="IPR041236">
    <property type="entry name" value="PriA_C"/>
</dbReference>
<dbReference type="GO" id="GO:0016887">
    <property type="term" value="F:ATP hydrolysis activity"/>
    <property type="evidence" value="ECO:0007669"/>
    <property type="project" value="RHEA"/>
</dbReference>
<dbReference type="PANTHER" id="PTHR30580:SF0">
    <property type="entry name" value="PRIMOSOMAL PROTEIN N"/>
    <property type="match status" value="1"/>
</dbReference>
<comment type="similarity">
    <text evidence="12">Belongs to the helicase family. PriA subfamily.</text>
</comment>
<dbReference type="Pfam" id="PF17764">
    <property type="entry name" value="PriA_3primeBD"/>
    <property type="match status" value="1"/>
</dbReference>
<evidence type="ECO:0000256" key="3">
    <source>
        <dbReference type="ARBA" id="ARBA00022723"/>
    </source>
</evidence>
<feature type="binding site" evidence="12">
    <location>
        <position position="558"/>
    </location>
    <ligand>
        <name>Zn(2+)</name>
        <dbReference type="ChEBI" id="CHEBI:29105"/>
        <label>1</label>
    </ligand>
</feature>
<dbReference type="Gene3D" id="3.40.1440.60">
    <property type="entry name" value="PriA, 3(prime) DNA-binding domain"/>
    <property type="match status" value="1"/>
</dbReference>
<dbReference type="GO" id="GO:0006310">
    <property type="term" value="P:DNA recombination"/>
    <property type="evidence" value="ECO:0007669"/>
    <property type="project" value="InterPro"/>
</dbReference>
<dbReference type="Pfam" id="PF00271">
    <property type="entry name" value="Helicase_C"/>
    <property type="match status" value="1"/>
</dbReference>
<feature type="binding site" evidence="12">
    <location>
        <position position="527"/>
    </location>
    <ligand>
        <name>Zn(2+)</name>
        <dbReference type="ChEBI" id="CHEBI:29105"/>
        <label>2</label>
    </ligand>
</feature>
<dbReference type="Gene3D" id="3.40.50.300">
    <property type="entry name" value="P-loop containing nucleotide triphosphate hydrolases"/>
    <property type="match status" value="2"/>
</dbReference>
<keyword evidence="1 12" id="KW-0639">Primosome</keyword>
<dbReference type="InterPro" id="IPR014001">
    <property type="entry name" value="Helicase_ATP-bd"/>
</dbReference>
<dbReference type="NCBIfam" id="TIGR00595">
    <property type="entry name" value="priA"/>
    <property type="match status" value="1"/>
</dbReference>
<dbReference type="InterPro" id="IPR001650">
    <property type="entry name" value="Helicase_C-like"/>
</dbReference>
<comment type="caution">
    <text evidence="15">The sequence shown here is derived from an EMBL/GenBank/DDBJ whole genome shotgun (WGS) entry which is preliminary data.</text>
</comment>
<keyword evidence="4 12" id="KW-0547">Nucleotide-binding</keyword>
<dbReference type="GO" id="GO:0006269">
    <property type="term" value="P:DNA replication, synthesis of primer"/>
    <property type="evidence" value="ECO:0007669"/>
    <property type="project" value="UniProtKB-KW"/>
</dbReference>
<feature type="binding site" evidence="12">
    <location>
        <position position="548"/>
    </location>
    <ligand>
        <name>Zn(2+)</name>
        <dbReference type="ChEBI" id="CHEBI:29105"/>
        <label>2</label>
    </ligand>
</feature>
<keyword evidence="5 12" id="KW-0378">Hydrolase</keyword>
<evidence type="ECO:0000256" key="7">
    <source>
        <dbReference type="ARBA" id="ARBA00022833"/>
    </source>
</evidence>
<dbReference type="Pfam" id="PF18074">
    <property type="entry name" value="PriA_C"/>
    <property type="match status" value="1"/>
</dbReference>
<feature type="binding site" evidence="12">
    <location>
        <position position="521"/>
    </location>
    <ligand>
        <name>Zn(2+)</name>
        <dbReference type="ChEBI" id="CHEBI:29105"/>
        <label>1</label>
    </ligand>
</feature>
<keyword evidence="3 12" id="KW-0479">Metal-binding</keyword>
<proteinExistence type="inferred from homology"/>
<evidence type="ECO:0000256" key="10">
    <source>
        <dbReference type="ARBA" id="ARBA00023235"/>
    </source>
</evidence>
<dbReference type="SMART" id="SM00490">
    <property type="entry name" value="HELICc"/>
    <property type="match status" value="1"/>
</dbReference>
<dbReference type="InterPro" id="IPR041222">
    <property type="entry name" value="PriA_3primeBD"/>
</dbReference>
<evidence type="ECO:0000259" key="14">
    <source>
        <dbReference type="PROSITE" id="PS51194"/>
    </source>
</evidence>
<dbReference type="EC" id="5.6.2.4" evidence="12"/>
<evidence type="ECO:0000256" key="5">
    <source>
        <dbReference type="ARBA" id="ARBA00022801"/>
    </source>
</evidence>
<feature type="domain" description="Helicase ATP-binding" evidence="13">
    <location>
        <begin position="290"/>
        <end position="456"/>
    </location>
</feature>
<dbReference type="GO" id="GO:0003677">
    <property type="term" value="F:DNA binding"/>
    <property type="evidence" value="ECO:0007669"/>
    <property type="project" value="UniProtKB-UniRule"/>
</dbReference>
<dbReference type="SUPFAM" id="SSF52540">
    <property type="entry name" value="P-loop containing nucleoside triphosphate hydrolases"/>
    <property type="match status" value="1"/>
</dbReference>
<name>A0A2P7Q070_9FIRM</name>
<comment type="catalytic activity">
    <reaction evidence="12">
        <text>Couples ATP hydrolysis with the unwinding of duplex DNA by translocating in the 3'-5' direction.</text>
        <dbReference type="EC" id="5.6.2.4"/>
    </reaction>
</comment>
<dbReference type="RefSeq" id="WP_106776815.1">
    <property type="nucleotide sequence ID" value="NZ_JYGE01000004.1"/>
</dbReference>
<feature type="domain" description="Helicase C-terminal" evidence="14">
    <location>
        <begin position="553"/>
        <end position="707"/>
    </location>
</feature>
<organism evidence="15 16">
    <name type="scientific">Peptostreptococcus russellii</name>
    <dbReference type="NCBI Taxonomy" id="215200"/>
    <lineage>
        <taxon>Bacteria</taxon>
        <taxon>Bacillati</taxon>
        <taxon>Bacillota</taxon>
        <taxon>Clostridia</taxon>
        <taxon>Peptostreptococcales</taxon>
        <taxon>Peptostreptococcaceae</taxon>
        <taxon>Peptostreptococcus</taxon>
    </lineage>
</organism>
<evidence type="ECO:0000313" key="15">
    <source>
        <dbReference type="EMBL" id="PSJ31357.1"/>
    </source>
</evidence>
<keyword evidence="2 12" id="KW-0235">DNA replication</keyword>
<dbReference type="GO" id="GO:0006302">
    <property type="term" value="P:double-strand break repair"/>
    <property type="evidence" value="ECO:0007669"/>
    <property type="project" value="InterPro"/>
</dbReference>
<keyword evidence="7 12" id="KW-0862">Zinc</keyword>
<dbReference type="HAMAP" id="MF_00983">
    <property type="entry name" value="PriA"/>
    <property type="match status" value="1"/>
</dbReference>
<evidence type="ECO:0000256" key="8">
    <source>
        <dbReference type="ARBA" id="ARBA00022840"/>
    </source>
</evidence>